<evidence type="ECO:0000313" key="1">
    <source>
        <dbReference type="EMBL" id="NXP23106.1"/>
    </source>
</evidence>
<name>A0A7L1YK34_9PASS</name>
<dbReference type="EMBL" id="VXBX01005070">
    <property type="protein sequence ID" value="NXP23106.1"/>
    <property type="molecule type" value="Genomic_DNA"/>
</dbReference>
<dbReference type="AlphaFoldDB" id="A0A7L1YK34"/>
<comment type="caution">
    <text evidence="1">The sequence shown here is derived from an EMBL/GenBank/DDBJ whole genome shotgun (WGS) entry which is preliminary data.</text>
</comment>
<accession>A0A7L1YK34</accession>
<reference evidence="1 2" key="1">
    <citation type="submission" date="2019-09" db="EMBL/GenBank/DDBJ databases">
        <title>Bird 10,000 Genomes (B10K) Project - Family phase.</title>
        <authorList>
            <person name="Zhang G."/>
        </authorList>
    </citation>
    <scope>NUCLEOTIDE SEQUENCE [LARGE SCALE GENOMIC DNA]</scope>
    <source>
        <strain evidence="1">B10K-DU-002-46</strain>
        <tissue evidence="1">Muscle</tissue>
    </source>
</reference>
<proteinExistence type="predicted"/>
<evidence type="ECO:0000313" key="2">
    <source>
        <dbReference type="Proteomes" id="UP000580825"/>
    </source>
</evidence>
<sequence>RSQRPSEAILGALRELGGPGGSRSVSLPEALALLGSRGFTPDQVGAALAEYEGLDVLQVNPSRTRVTFV</sequence>
<organism evidence="1 2">
    <name type="scientific">Scytalopus superciliaris</name>
    <dbReference type="NCBI Taxonomy" id="312124"/>
    <lineage>
        <taxon>Eukaryota</taxon>
        <taxon>Metazoa</taxon>
        <taxon>Chordata</taxon>
        <taxon>Craniata</taxon>
        <taxon>Vertebrata</taxon>
        <taxon>Euteleostomi</taxon>
        <taxon>Archelosauria</taxon>
        <taxon>Archosauria</taxon>
        <taxon>Dinosauria</taxon>
        <taxon>Saurischia</taxon>
        <taxon>Theropoda</taxon>
        <taxon>Coelurosauria</taxon>
        <taxon>Aves</taxon>
        <taxon>Neognathae</taxon>
        <taxon>Neoaves</taxon>
        <taxon>Telluraves</taxon>
        <taxon>Australaves</taxon>
        <taxon>Passeriformes</taxon>
        <taxon>Rhinocryptidae</taxon>
        <taxon>Scytalopus</taxon>
    </lineage>
</organism>
<dbReference type="Pfam" id="PF24901">
    <property type="entry name" value="WHD_MCM7"/>
    <property type="match status" value="1"/>
</dbReference>
<feature type="non-terminal residue" evidence="1">
    <location>
        <position position="1"/>
    </location>
</feature>
<keyword evidence="2" id="KW-1185">Reference proteome</keyword>
<dbReference type="Proteomes" id="UP000580825">
    <property type="component" value="Unassembled WGS sequence"/>
</dbReference>
<gene>
    <name evidence="1" type="primary">Mcm7</name>
    <name evidence="1" type="ORF">SCYSUP_R15320</name>
</gene>
<feature type="non-terminal residue" evidence="1">
    <location>
        <position position="69"/>
    </location>
</feature>
<protein>
    <submittedName>
        <fullName evidence="1">MCM7 factor</fullName>
    </submittedName>
</protein>